<feature type="transmembrane region" description="Helical" evidence="1">
    <location>
        <begin position="12"/>
        <end position="35"/>
    </location>
</feature>
<accession>A0A926EN90</accession>
<dbReference type="Proteomes" id="UP000655830">
    <property type="component" value="Unassembled WGS sequence"/>
</dbReference>
<dbReference type="EMBL" id="JACRSY010000059">
    <property type="protein sequence ID" value="MBC8581550.1"/>
    <property type="molecule type" value="Genomic_DNA"/>
</dbReference>
<keyword evidence="1" id="KW-0812">Transmembrane</keyword>
<evidence type="ECO:0000313" key="2">
    <source>
        <dbReference type="EMBL" id="MBC8581550.1"/>
    </source>
</evidence>
<evidence type="ECO:0000256" key="1">
    <source>
        <dbReference type="SAM" id="Phobius"/>
    </source>
</evidence>
<sequence length="530" mass="62293">MGERPKYKDRVVLYRYIISYMSILIVPVIILVFSFRYMGFKALEREVLKKDITTLKAATYNLERVLDTCRSITMQVTYTYKPFELNLDITSAMELIQALEKYNIINDIYEDIFVIFHEAEYSYSSTSSIKTTDFYNKYSPNDLKSEAYKIMLQNIKQPTLIRDITDQGEDYTLYTFPYFYRGELVGNVIFKMKNTHLNAILGAESKDIKRKDYLVTKQELESCYQEINKQFQLDMETEEIKNDIKQLLKSDNLIEDKTYIIKSIQGKSLFISYMPEFNIAYMSVTSNDEILKSLSILKITMFSIMGIILVVGMGFVIWIARNNYRPIQQLKYLTKPYRIKINQKDYKDEIDLIKETIGYLSKQNERLEYEFEKNIPIKQNFLLNQLINGTIGDKEVFYQECMNVGITLTAPYHSILLVKEDKEIGSELEVLSRIQKCMKDIVQINYAYVIQILKNNIFTLLIGISEQQDLKQCLLKKQRLKIAIGTIESDIYYMPNAYIRARSIFELSETEQQNFVAWDQIEEYIGATRC</sequence>
<keyword evidence="1" id="KW-0472">Membrane</keyword>
<comment type="caution">
    <text evidence="2">The sequence shown here is derived from an EMBL/GenBank/DDBJ whole genome shotgun (WGS) entry which is preliminary data.</text>
</comment>
<organism evidence="2 3">
    <name type="scientific">Zhenhengia yiwuensis</name>
    <dbReference type="NCBI Taxonomy" id="2763666"/>
    <lineage>
        <taxon>Bacteria</taxon>
        <taxon>Bacillati</taxon>
        <taxon>Bacillota</taxon>
        <taxon>Clostridia</taxon>
        <taxon>Lachnospirales</taxon>
        <taxon>Lachnospiraceae</taxon>
        <taxon>Zhenhengia</taxon>
    </lineage>
</organism>
<name>A0A926EN90_9FIRM</name>
<keyword evidence="3" id="KW-1185">Reference proteome</keyword>
<dbReference type="AlphaFoldDB" id="A0A926EN90"/>
<reference evidence="2" key="1">
    <citation type="submission" date="2020-08" db="EMBL/GenBank/DDBJ databases">
        <title>Genome public.</title>
        <authorList>
            <person name="Liu C."/>
            <person name="Sun Q."/>
        </authorList>
    </citation>
    <scope>NUCLEOTIDE SEQUENCE</scope>
    <source>
        <strain evidence="2">NSJ-12</strain>
    </source>
</reference>
<dbReference type="RefSeq" id="WP_249334525.1">
    <property type="nucleotide sequence ID" value="NZ_JACRSY010000059.1"/>
</dbReference>
<feature type="transmembrane region" description="Helical" evidence="1">
    <location>
        <begin position="299"/>
        <end position="320"/>
    </location>
</feature>
<evidence type="ECO:0000313" key="3">
    <source>
        <dbReference type="Proteomes" id="UP000655830"/>
    </source>
</evidence>
<proteinExistence type="predicted"/>
<protein>
    <submittedName>
        <fullName evidence="2">Uncharacterized protein</fullName>
    </submittedName>
</protein>
<keyword evidence="1" id="KW-1133">Transmembrane helix</keyword>
<gene>
    <name evidence="2" type="ORF">H8718_18870</name>
</gene>